<evidence type="ECO:0000256" key="2">
    <source>
        <dbReference type="ARBA" id="ARBA00023002"/>
    </source>
</evidence>
<dbReference type="NCBIfam" id="NF009466">
    <property type="entry name" value="PRK12826.1-2"/>
    <property type="match status" value="1"/>
</dbReference>
<evidence type="ECO:0000313" key="4">
    <source>
        <dbReference type="EMBL" id="RAK16909.1"/>
    </source>
</evidence>
<accession>A0A327YEI4</accession>
<dbReference type="FunFam" id="3.40.50.720:FF:000084">
    <property type="entry name" value="Short-chain dehydrogenase reductase"/>
    <property type="match status" value="1"/>
</dbReference>
<evidence type="ECO:0000313" key="5">
    <source>
        <dbReference type="Proteomes" id="UP000248555"/>
    </source>
</evidence>
<proteinExistence type="inferred from homology"/>
<dbReference type="NCBIfam" id="NF005559">
    <property type="entry name" value="PRK07231.1"/>
    <property type="match status" value="1"/>
</dbReference>
<dbReference type="Gene3D" id="3.40.50.720">
    <property type="entry name" value="NAD(P)-binding Rossmann-like Domain"/>
    <property type="match status" value="1"/>
</dbReference>
<dbReference type="PROSITE" id="PS00061">
    <property type="entry name" value="ADH_SHORT"/>
    <property type="match status" value="1"/>
</dbReference>
<organism evidence="4 5">
    <name type="scientific">Paranoxybacillus vitaminiphilus</name>
    <dbReference type="NCBI Taxonomy" id="581036"/>
    <lineage>
        <taxon>Bacteria</taxon>
        <taxon>Bacillati</taxon>
        <taxon>Bacillota</taxon>
        <taxon>Bacilli</taxon>
        <taxon>Bacillales</taxon>
        <taxon>Anoxybacillaceae</taxon>
        <taxon>Paranoxybacillus</taxon>
    </lineage>
</organism>
<dbReference type="InterPro" id="IPR057326">
    <property type="entry name" value="KR_dom"/>
</dbReference>
<dbReference type="RefSeq" id="WP_245934808.1">
    <property type="nucleotide sequence ID" value="NZ_QLMH01000015.1"/>
</dbReference>
<keyword evidence="5" id="KW-1185">Reference proteome</keyword>
<dbReference type="PANTHER" id="PTHR42760">
    <property type="entry name" value="SHORT-CHAIN DEHYDROGENASES/REDUCTASES FAMILY MEMBER"/>
    <property type="match status" value="1"/>
</dbReference>
<dbReference type="InterPro" id="IPR020904">
    <property type="entry name" value="Sc_DH/Rdtase_CS"/>
</dbReference>
<dbReference type="InterPro" id="IPR002347">
    <property type="entry name" value="SDR_fam"/>
</dbReference>
<evidence type="ECO:0000259" key="3">
    <source>
        <dbReference type="SMART" id="SM00822"/>
    </source>
</evidence>
<gene>
    <name evidence="4" type="ORF">B0I26_11545</name>
</gene>
<dbReference type="PRINTS" id="PR00080">
    <property type="entry name" value="SDRFAMILY"/>
</dbReference>
<dbReference type="InterPro" id="IPR036291">
    <property type="entry name" value="NAD(P)-bd_dom_sf"/>
</dbReference>
<sequence>MMDMSRFPSFRLDGKVALVTGGSKGIGLAMACALGLHGANVVIASRNADDLKKVTEDMNHQGLNFSWIQADVTDKESVHYMFDKIIEQHGRLDILVNNAGMNIRKPLIEVEEEDWDRVLNTNLKGIFLVGQAAAKQMMKQRSGKIINISSILGGIGMPFQTSYAASKGGINQLTKVWASELSPYNINVNAIAPAYIKTPMTCAWLQDEERYKEIVRNTMMNRIGELEDVAGPVVFLASDASNYITGHILYVDGGWTAK</sequence>
<dbReference type="SUPFAM" id="SSF51735">
    <property type="entry name" value="NAD(P)-binding Rossmann-fold domains"/>
    <property type="match status" value="1"/>
</dbReference>
<dbReference type="Pfam" id="PF13561">
    <property type="entry name" value="adh_short_C2"/>
    <property type="match status" value="1"/>
</dbReference>
<name>A0A327YEI4_9BACL</name>
<reference evidence="4 5" key="1">
    <citation type="submission" date="2018-06" db="EMBL/GenBank/DDBJ databases">
        <title>Genomic Encyclopedia of Type Strains, Phase III (KMG-III): the genomes of soil and plant-associated and newly described type strains.</title>
        <authorList>
            <person name="Whitman W."/>
        </authorList>
    </citation>
    <scope>NUCLEOTIDE SEQUENCE [LARGE SCALE GENOMIC DNA]</scope>
    <source>
        <strain evidence="4 5">CGMCC 1.8979</strain>
    </source>
</reference>
<feature type="domain" description="Ketoreductase" evidence="3">
    <location>
        <begin position="15"/>
        <end position="194"/>
    </location>
</feature>
<dbReference type="AlphaFoldDB" id="A0A327YEI4"/>
<dbReference type="EMBL" id="QLMH01000015">
    <property type="protein sequence ID" value="RAK16909.1"/>
    <property type="molecule type" value="Genomic_DNA"/>
</dbReference>
<dbReference type="Proteomes" id="UP000248555">
    <property type="component" value="Unassembled WGS sequence"/>
</dbReference>
<dbReference type="GO" id="GO:0008206">
    <property type="term" value="P:bile acid metabolic process"/>
    <property type="evidence" value="ECO:0007669"/>
    <property type="project" value="UniProtKB-ARBA"/>
</dbReference>
<comment type="similarity">
    <text evidence="1">Belongs to the short-chain dehydrogenases/reductases (SDR) family.</text>
</comment>
<keyword evidence="2" id="KW-0560">Oxidoreductase</keyword>
<evidence type="ECO:0000256" key="1">
    <source>
        <dbReference type="ARBA" id="ARBA00006484"/>
    </source>
</evidence>
<dbReference type="GO" id="GO:0016616">
    <property type="term" value="F:oxidoreductase activity, acting on the CH-OH group of donors, NAD or NADP as acceptor"/>
    <property type="evidence" value="ECO:0007669"/>
    <property type="project" value="TreeGrafter"/>
</dbReference>
<dbReference type="PRINTS" id="PR00081">
    <property type="entry name" value="GDHRDH"/>
</dbReference>
<dbReference type="SMART" id="SM00822">
    <property type="entry name" value="PKS_KR"/>
    <property type="match status" value="1"/>
</dbReference>
<protein>
    <submittedName>
        <fullName evidence="4">2-deoxy-D-gluconate 3-dehydrogenase</fullName>
    </submittedName>
</protein>
<comment type="caution">
    <text evidence="4">The sequence shown here is derived from an EMBL/GenBank/DDBJ whole genome shotgun (WGS) entry which is preliminary data.</text>
</comment>